<dbReference type="Gene3D" id="3.30.160.60">
    <property type="entry name" value="Classic Zinc Finger"/>
    <property type="match status" value="1"/>
</dbReference>
<dbReference type="EMBL" id="CP023692">
    <property type="protein sequence ID" value="QEV48606.1"/>
    <property type="molecule type" value="Genomic_DNA"/>
</dbReference>
<sequence length="308" mass="32774">MRHEYQPPRRRSRLTRRGRLALFLGLLLAIGAAALFPLLRGGQAPEKPRRLTIPEGWRAPQVYAAIDRELKLPAGSTKAAVPTAALALPPEAKGNPEGFLFPATYPVTSESTPATLLAYMVDTANRKLATRAVADGAKAHGMTPYQTATLASIIEAEAESRSDRGKVARVVHNRLARSMPLQMDSTINYALGRNTVDTKLSETRIDSPFNTYERQGLPPTPIDSPGLEAMAAAVAPTPGDWLFFVTVKPGDTRFSATYEEHKKHVAEFNRHRAGAGPGAGASTGPGSESGSGTSEVAAGRARAGSRAG</sequence>
<dbReference type="InterPro" id="IPR003770">
    <property type="entry name" value="MLTG-like"/>
</dbReference>
<dbReference type="RefSeq" id="WP_150529411.1">
    <property type="nucleotide sequence ID" value="NZ_BNBW01000003.1"/>
</dbReference>
<keyword evidence="10" id="KW-1185">Reference proteome</keyword>
<keyword evidence="1 7" id="KW-1003">Cell membrane</keyword>
<keyword evidence="4 7" id="KW-0472">Membrane</keyword>
<dbReference type="PANTHER" id="PTHR30518">
    <property type="entry name" value="ENDOLYTIC MUREIN TRANSGLYCOSYLASE"/>
    <property type="match status" value="1"/>
</dbReference>
<evidence type="ECO:0000256" key="3">
    <source>
        <dbReference type="ARBA" id="ARBA00022989"/>
    </source>
</evidence>
<dbReference type="AlphaFoldDB" id="A0A5J6JLD2"/>
<gene>
    <name evidence="7 9" type="primary">mltG</name>
    <name evidence="9" type="ORF">CP980_29135</name>
</gene>
<comment type="function">
    <text evidence="7">Functions as a peptidoglycan terminase that cleaves nascent peptidoglycan strands endolytically to terminate their elongation.</text>
</comment>
<feature type="region of interest" description="Disordered" evidence="8">
    <location>
        <begin position="270"/>
        <end position="308"/>
    </location>
</feature>
<dbReference type="Pfam" id="PF02618">
    <property type="entry name" value="YceG"/>
    <property type="match status" value="1"/>
</dbReference>
<accession>A0A5J6JLD2</accession>
<feature type="site" description="Important for catalytic activity" evidence="7">
    <location>
        <position position="157"/>
    </location>
</feature>
<evidence type="ECO:0000256" key="8">
    <source>
        <dbReference type="SAM" id="MobiDB-lite"/>
    </source>
</evidence>
<feature type="compositionally biased region" description="Gly residues" evidence="8">
    <location>
        <begin position="275"/>
        <end position="289"/>
    </location>
</feature>
<dbReference type="HAMAP" id="MF_02065">
    <property type="entry name" value="MltG"/>
    <property type="match status" value="1"/>
</dbReference>
<proteinExistence type="inferred from homology"/>
<reference evidence="9 10" key="1">
    <citation type="submission" date="2017-09" db="EMBL/GenBank/DDBJ databases">
        <authorList>
            <person name="Lee N."/>
            <person name="Cho B.-K."/>
        </authorList>
    </citation>
    <scope>NUCLEOTIDE SEQUENCE [LARGE SCALE GENOMIC DNA]</scope>
    <source>
        <strain evidence="9 10">ATCC 27476</strain>
    </source>
</reference>
<dbReference type="Proteomes" id="UP000325563">
    <property type="component" value="Chromosome"/>
</dbReference>
<dbReference type="PANTHER" id="PTHR30518:SF2">
    <property type="entry name" value="ENDOLYTIC MUREIN TRANSGLYCOSYLASE"/>
    <property type="match status" value="1"/>
</dbReference>
<comment type="subcellular location">
    <subcellularLocation>
        <location evidence="7">Cell membrane</location>
        <topology evidence="7">Single-pass membrane protein</topology>
    </subcellularLocation>
</comment>
<dbReference type="GeneID" id="95614611"/>
<evidence type="ECO:0000256" key="6">
    <source>
        <dbReference type="ARBA" id="ARBA00023316"/>
    </source>
</evidence>
<evidence type="ECO:0000256" key="4">
    <source>
        <dbReference type="ARBA" id="ARBA00023136"/>
    </source>
</evidence>
<feature type="compositionally biased region" description="Low complexity" evidence="8">
    <location>
        <begin position="290"/>
        <end position="308"/>
    </location>
</feature>
<keyword evidence="6 7" id="KW-0961">Cell wall biogenesis/degradation</keyword>
<dbReference type="GO" id="GO:0008932">
    <property type="term" value="F:lytic endotransglycosylase activity"/>
    <property type="evidence" value="ECO:0007669"/>
    <property type="project" value="UniProtKB-UniRule"/>
</dbReference>
<dbReference type="NCBIfam" id="TIGR00247">
    <property type="entry name" value="endolytic transglycosylase MltG"/>
    <property type="match status" value="1"/>
</dbReference>
<evidence type="ECO:0000313" key="9">
    <source>
        <dbReference type="EMBL" id="QEV48606.1"/>
    </source>
</evidence>
<dbReference type="GO" id="GO:0005886">
    <property type="term" value="C:plasma membrane"/>
    <property type="evidence" value="ECO:0007669"/>
    <property type="project" value="UniProtKB-SubCell"/>
</dbReference>
<evidence type="ECO:0000256" key="2">
    <source>
        <dbReference type="ARBA" id="ARBA00022692"/>
    </source>
</evidence>
<dbReference type="CDD" id="cd08010">
    <property type="entry name" value="MltG_like"/>
    <property type="match status" value="1"/>
</dbReference>
<organism evidence="9 10">
    <name type="scientific">Streptomyces vinaceus</name>
    <dbReference type="NCBI Taxonomy" id="1960"/>
    <lineage>
        <taxon>Bacteria</taxon>
        <taxon>Bacillati</taxon>
        <taxon>Actinomycetota</taxon>
        <taxon>Actinomycetes</taxon>
        <taxon>Kitasatosporales</taxon>
        <taxon>Streptomycetaceae</taxon>
        <taxon>Streptomyces</taxon>
    </lineage>
</organism>
<dbReference type="KEGG" id="svn:CP980_29135"/>
<protein>
    <recommendedName>
        <fullName evidence="7">Endolytic murein transglycosylase</fullName>
        <ecNumber evidence="7">4.2.2.29</ecNumber>
    </recommendedName>
    <alternativeName>
        <fullName evidence="7">Peptidoglycan lytic transglycosylase</fullName>
    </alternativeName>
    <alternativeName>
        <fullName evidence="7">Peptidoglycan polymerization terminase</fullName>
    </alternativeName>
</protein>
<keyword evidence="2 7" id="KW-0812">Transmembrane</keyword>
<evidence type="ECO:0000256" key="7">
    <source>
        <dbReference type="HAMAP-Rule" id="MF_02065"/>
    </source>
</evidence>
<keyword evidence="5 7" id="KW-0456">Lyase</keyword>
<evidence type="ECO:0000256" key="1">
    <source>
        <dbReference type="ARBA" id="ARBA00022475"/>
    </source>
</evidence>
<dbReference type="EC" id="4.2.2.29" evidence="7"/>
<evidence type="ECO:0000313" key="10">
    <source>
        <dbReference type="Proteomes" id="UP000325563"/>
    </source>
</evidence>
<dbReference type="GO" id="GO:0009252">
    <property type="term" value="P:peptidoglycan biosynthetic process"/>
    <property type="evidence" value="ECO:0007669"/>
    <property type="project" value="UniProtKB-UniRule"/>
</dbReference>
<dbReference type="GO" id="GO:0071555">
    <property type="term" value="P:cell wall organization"/>
    <property type="evidence" value="ECO:0007669"/>
    <property type="project" value="UniProtKB-KW"/>
</dbReference>
<feature type="transmembrane region" description="Helical" evidence="7">
    <location>
        <begin position="20"/>
        <end position="39"/>
    </location>
</feature>
<evidence type="ECO:0000256" key="5">
    <source>
        <dbReference type="ARBA" id="ARBA00023239"/>
    </source>
</evidence>
<keyword evidence="3 7" id="KW-1133">Transmembrane helix</keyword>
<name>A0A5J6JLD2_STRVI</name>
<comment type="similarity">
    <text evidence="7">Belongs to the transglycosylase MltG family.</text>
</comment>
<comment type="catalytic activity">
    <reaction evidence="7">
        <text>a peptidoglycan chain = a peptidoglycan chain with N-acetyl-1,6-anhydromuramyl-[peptide] at the reducing end + a peptidoglycan chain with N-acetylglucosamine at the non-reducing end.</text>
        <dbReference type="EC" id="4.2.2.29"/>
    </reaction>
</comment>